<name>A0A2U3KX51_9BACT</name>
<organism evidence="2 3">
    <name type="scientific">Candidatus Sulfotelmatobacter kueseliae</name>
    <dbReference type="NCBI Taxonomy" id="2042962"/>
    <lineage>
        <taxon>Bacteria</taxon>
        <taxon>Pseudomonadati</taxon>
        <taxon>Acidobacteriota</taxon>
        <taxon>Terriglobia</taxon>
        <taxon>Terriglobales</taxon>
        <taxon>Candidatus Korobacteraceae</taxon>
        <taxon>Candidatus Sulfotelmatobacter</taxon>
    </lineage>
</organism>
<accession>A0A2U3KX51</accession>
<dbReference type="InterPro" id="IPR001584">
    <property type="entry name" value="Integrase_cat-core"/>
</dbReference>
<evidence type="ECO:0000259" key="1">
    <source>
        <dbReference type="PROSITE" id="PS50994"/>
    </source>
</evidence>
<gene>
    <name evidence="2" type="ORF">SBA1_520033</name>
</gene>
<dbReference type="Proteomes" id="UP000238701">
    <property type="component" value="Unassembled WGS sequence"/>
</dbReference>
<dbReference type="GO" id="GO:0003676">
    <property type="term" value="F:nucleic acid binding"/>
    <property type="evidence" value="ECO:0007669"/>
    <property type="project" value="InterPro"/>
</dbReference>
<dbReference type="PANTHER" id="PTHR46889:SF4">
    <property type="entry name" value="TRANSPOSASE INSO FOR INSERTION SEQUENCE ELEMENT IS911B-RELATED"/>
    <property type="match status" value="1"/>
</dbReference>
<dbReference type="InterPro" id="IPR012337">
    <property type="entry name" value="RNaseH-like_sf"/>
</dbReference>
<proteinExistence type="predicted"/>
<evidence type="ECO:0000313" key="3">
    <source>
        <dbReference type="Proteomes" id="UP000238701"/>
    </source>
</evidence>
<reference evidence="3" key="1">
    <citation type="submission" date="2018-02" db="EMBL/GenBank/DDBJ databases">
        <authorList>
            <person name="Hausmann B."/>
        </authorList>
    </citation>
    <scope>NUCLEOTIDE SEQUENCE [LARGE SCALE GENOMIC DNA]</scope>
    <source>
        <strain evidence="3">Peat soil MAG SbA1</strain>
    </source>
</reference>
<sequence>MREADVEVILQRAKEKYPEAKPRIISDNGPQFVARDFKEFIRISGMTHVRTSPYYPQSNGKIERWHKSLKSECIRPGTPLSLEDARRLVEGYVEHYNNVRLNSATGYITPKDVLAGRQQEIHAERDRKLEAARQQRQSHCQQAA</sequence>
<dbReference type="Pfam" id="PF13683">
    <property type="entry name" value="rve_3"/>
    <property type="match status" value="1"/>
</dbReference>
<dbReference type="GO" id="GO:0015074">
    <property type="term" value="P:DNA integration"/>
    <property type="evidence" value="ECO:0007669"/>
    <property type="project" value="InterPro"/>
</dbReference>
<dbReference type="AlphaFoldDB" id="A0A2U3KX51"/>
<dbReference type="PROSITE" id="PS50994">
    <property type="entry name" value="INTEGRASE"/>
    <property type="match status" value="1"/>
</dbReference>
<dbReference type="SUPFAM" id="SSF53098">
    <property type="entry name" value="Ribonuclease H-like"/>
    <property type="match status" value="1"/>
</dbReference>
<evidence type="ECO:0000313" key="2">
    <source>
        <dbReference type="EMBL" id="SPF44177.1"/>
    </source>
</evidence>
<dbReference type="InterPro" id="IPR050900">
    <property type="entry name" value="Transposase_IS3/IS150/IS904"/>
</dbReference>
<dbReference type="PANTHER" id="PTHR46889">
    <property type="entry name" value="TRANSPOSASE INSF FOR INSERTION SEQUENCE IS3B-RELATED"/>
    <property type="match status" value="1"/>
</dbReference>
<dbReference type="Gene3D" id="3.30.420.10">
    <property type="entry name" value="Ribonuclease H-like superfamily/Ribonuclease H"/>
    <property type="match status" value="1"/>
</dbReference>
<dbReference type="InterPro" id="IPR036397">
    <property type="entry name" value="RNaseH_sf"/>
</dbReference>
<feature type="domain" description="Integrase catalytic" evidence="1">
    <location>
        <begin position="1"/>
        <end position="118"/>
    </location>
</feature>
<protein>
    <submittedName>
        <fullName evidence="2">Transposase</fullName>
    </submittedName>
</protein>
<dbReference type="EMBL" id="OMOD01000147">
    <property type="protein sequence ID" value="SPF44177.1"/>
    <property type="molecule type" value="Genomic_DNA"/>
</dbReference>